<evidence type="ECO:0000313" key="7">
    <source>
        <dbReference type="EMBL" id="CAF3877208.1"/>
    </source>
</evidence>
<dbReference type="Proteomes" id="UP000663855">
    <property type="component" value="Unassembled WGS sequence"/>
</dbReference>
<gene>
    <name evidence="3" type="ORF">CJN711_LOCUS26117</name>
    <name evidence="2" type="ORF">KQP761_LOCUS10210</name>
    <name evidence="4" type="ORF">MBJ925_LOCUS4688</name>
    <name evidence="7" type="ORF">OVN521_LOCUS8263</name>
    <name evidence="8" type="ORF">UXM345_LOCUS9964</name>
    <name evidence="5" type="ORF">WKI299_LOCUS11143</name>
    <name evidence="6" type="ORF">XDN619_LOCUS28332</name>
</gene>
<protein>
    <recommendedName>
        <fullName evidence="1">PID domain-containing protein</fullName>
    </recommendedName>
</protein>
<dbReference type="EMBL" id="CAJNRE010000933">
    <property type="protein sequence ID" value="CAF1933786.1"/>
    <property type="molecule type" value="Genomic_DNA"/>
</dbReference>
<evidence type="ECO:0000259" key="1">
    <source>
        <dbReference type="SMART" id="SM00462"/>
    </source>
</evidence>
<evidence type="ECO:0000313" key="5">
    <source>
        <dbReference type="EMBL" id="CAF2055517.1"/>
    </source>
</evidence>
<reference evidence="2" key="1">
    <citation type="submission" date="2021-02" db="EMBL/GenBank/DDBJ databases">
        <authorList>
            <person name="Nowell W R."/>
        </authorList>
    </citation>
    <scope>NUCLEOTIDE SEQUENCE</scope>
</reference>
<sequence length="245" mass="28462">MNESELRSEDSLQSVKYLGKTPSPYSHGVGIAIEPAKTLWKRTKKGLHYNRCAISIDRFGLCIYEEIANGTYKIAWTDAIENISYCVAEPLHRRLFAWISRSPISAQLECHVVLCRTSKQSRLLTELLARVFYESYRSVQQRPVDLTPNLSTRCSVCDTIVRQQQLNNNSFSYRNHPDQRSFNNFEDKQQIDNYEQNELNGPMVARAVVRNYEDNSIHSSSRQSFDYDSILSDKRSIKPADYYRR</sequence>
<dbReference type="InterPro" id="IPR011993">
    <property type="entry name" value="PH-like_dom_sf"/>
</dbReference>
<evidence type="ECO:0000313" key="3">
    <source>
        <dbReference type="EMBL" id="CAF1480156.1"/>
    </source>
</evidence>
<dbReference type="Proteomes" id="UP000663842">
    <property type="component" value="Unassembled WGS sequence"/>
</dbReference>
<comment type="caution">
    <text evidence="2">The sequence shown here is derived from an EMBL/GenBank/DDBJ whole genome shotgun (WGS) entry which is preliminary data.</text>
</comment>
<dbReference type="InterPro" id="IPR051133">
    <property type="entry name" value="Adapter_Engulfment-Domain"/>
</dbReference>
<evidence type="ECO:0000313" key="9">
    <source>
        <dbReference type="Proteomes" id="UP000663834"/>
    </source>
</evidence>
<dbReference type="InterPro" id="IPR006020">
    <property type="entry name" value="PTB/PI_dom"/>
</dbReference>
<dbReference type="OrthoDB" id="9999955at2759"/>
<keyword evidence="10" id="KW-1185">Reference proteome</keyword>
<evidence type="ECO:0000313" key="2">
    <source>
        <dbReference type="EMBL" id="CAF1412030.1"/>
    </source>
</evidence>
<dbReference type="EMBL" id="CAJOBF010000928">
    <property type="protein sequence ID" value="CAF3890304.1"/>
    <property type="molecule type" value="Genomic_DNA"/>
</dbReference>
<accession>A0A815LVW1</accession>
<dbReference type="AlphaFoldDB" id="A0A815LVW1"/>
<evidence type="ECO:0000313" key="8">
    <source>
        <dbReference type="EMBL" id="CAF3890304.1"/>
    </source>
</evidence>
<dbReference type="EMBL" id="CAJNRG010013564">
    <property type="protein sequence ID" value="CAF2149414.1"/>
    <property type="molecule type" value="Genomic_DNA"/>
</dbReference>
<evidence type="ECO:0000313" key="6">
    <source>
        <dbReference type="EMBL" id="CAF2149414.1"/>
    </source>
</evidence>
<dbReference type="EMBL" id="CAJNRF010004040">
    <property type="protein sequence ID" value="CAF2055517.1"/>
    <property type="molecule type" value="Genomic_DNA"/>
</dbReference>
<proteinExistence type="predicted"/>
<dbReference type="PANTHER" id="PTHR11232:SF74">
    <property type="entry name" value="PTB DOMAIN-CONTAINING ADAPTER PROTEIN CED-6-LIKE PROTEIN"/>
    <property type="match status" value="1"/>
</dbReference>
<dbReference type="EMBL" id="CAJOBG010000955">
    <property type="protein sequence ID" value="CAF3877208.1"/>
    <property type="molecule type" value="Genomic_DNA"/>
</dbReference>
<dbReference type="PANTHER" id="PTHR11232">
    <property type="entry name" value="PHOSPHOTYROSINE INTERACTION DOMAIN-CONTAINING FAMILY MEMBER"/>
    <property type="match status" value="1"/>
</dbReference>
<dbReference type="EMBL" id="CAJNOW010004285">
    <property type="protein sequence ID" value="CAF1412030.1"/>
    <property type="molecule type" value="Genomic_DNA"/>
</dbReference>
<organism evidence="2 9">
    <name type="scientific">Rotaria magnacalcarata</name>
    <dbReference type="NCBI Taxonomy" id="392030"/>
    <lineage>
        <taxon>Eukaryota</taxon>
        <taxon>Metazoa</taxon>
        <taxon>Spiralia</taxon>
        <taxon>Gnathifera</taxon>
        <taxon>Rotifera</taxon>
        <taxon>Eurotatoria</taxon>
        <taxon>Bdelloidea</taxon>
        <taxon>Philodinida</taxon>
        <taxon>Philodinidae</taxon>
        <taxon>Rotaria</taxon>
    </lineage>
</organism>
<dbReference type="Gene3D" id="2.30.29.30">
    <property type="entry name" value="Pleckstrin-homology domain (PH domain)/Phosphotyrosine-binding domain (PTB)"/>
    <property type="match status" value="1"/>
</dbReference>
<dbReference type="SUPFAM" id="SSF50729">
    <property type="entry name" value="PH domain-like"/>
    <property type="match status" value="1"/>
</dbReference>
<dbReference type="Proteomes" id="UP000663824">
    <property type="component" value="Unassembled WGS sequence"/>
</dbReference>
<dbReference type="SMART" id="SM00462">
    <property type="entry name" value="PTB"/>
    <property type="match status" value="1"/>
</dbReference>
<dbReference type="EMBL" id="CAJNOV010012283">
    <property type="protein sequence ID" value="CAF1480156.1"/>
    <property type="molecule type" value="Genomic_DNA"/>
</dbReference>
<dbReference type="Proteomes" id="UP000663887">
    <property type="component" value="Unassembled WGS sequence"/>
</dbReference>
<dbReference type="Proteomes" id="UP000663834">
    <property type="component" value="Unassembled WGS sequence"/>
</dbReference>
<evidence type="ECO:0000313" key="4">
    <source>
        <dbReference type="EMBL" id="CAF1933786.1"/>
    </source>
</evidence>
<dbReference type="Proteomes" id="UP000663856">
    <property type="component" value="Unassembled WGS sequence"/>
</dbReference>
<dbReference type="Pfam" id="PF14719">
    <property type="entry name" value="PID_2"/>
    <property type="match status" value="1"/>
</dbReference>
<name>A0A815LVW1_9BILA</name>
<dbReference type="Proteomes" id="UP000663866">
    <property type="component" value="Unassembled WGS sequence"/>
</dbReference>
<evidence type="ECO:0000313" key="10">
    <source>
        <dbReference type="Proteomes" id="UP000663866"/>
    </source>
</evidence>
<feature type="domain" description="PID" evidence="1">
    <location>
        <begin position="8"/>
        <end position="145"/>
    </location>
</feature>